<reference evidence="2" key="2">
    <citation type="submission" date="2021-08" db="EMBL/GenBank/DDBJ databases">
        <authorList>
            <person name="Tani A."/>
            <person name="Ola A."/>
            <person name="Ogura Y."/>
            <person name="Katsura K."/>
            <person name="Hayashi T."/>
        </authorList>
    </citation>
    <scope>NUCLEOTIDE SEQUENCE</scope>
    <source>
        <strain evidence="2">LMG 23639</strain>
    </source>
</reference>
<evidence type="ECO:0000313" key="3">
    <source>
        <dbReference type="Proteomes" id="UP001055102"/>
    </source>
</evidence>
<dbReference type="RefSeq" id="WP_238274966.1">
    <property type="nucleotide sequence ID" value="NZ_BPQR01000027.1"/>
</dbReference>
<sequence length="130" mass="14479">MSERSSAEPRQSEPAAAASVVPFPGPRSASAPPPQVAFDRNELRTIFNLYGRMVAEGEWRDYALDFRRDKAVFSIYRRSSEVPLYRIEKDPKLARRQGAYAVVAATGLVMKRGSDLARVLGVLEKPLRAV</sequence>
<gene>
    <name evidence="2" type="ORF">AOPFMNJM_1628</name>
</gene>
<name>A0ABQ4ST81_9HYPH</name>
<reference evidence="2" key="1">
    <citation type="journal article" date="2021" name="Front. Microbiol.">
        <title>Comprehensive Comparative Genomics and Phenotyping of Methylobacterium Species.</title>
        <authorList>
            <person name="Alessa O."/>
            <person name="Ogura Y."/>
            <person name="Fujitani Y."/>
            <person name="Takami H."/>
            <person name="Hayashi T."/>
            <person name="Sahin N."/>
            <person name="Tani A."/>
        </authorList>
    </citation>
    <scope>NUCLEOTIDE SEQUENCE</scope>
    <source>
        <strain evidence="2">LMG 23639</strain>
    </source>
</reference>
<evidence type="ECO:0000256" key="1">
    <source>
        <dbReference type="SAM" id="MobiDB-lite"/>
    </source>
</evidence>
<organism evidence="2 3">
    <name type="scientific">Methylobacterium jeotgali</name>
    <dbReference type="NCBI Taxonomy" id="381630"/>
    <lineage>
        <taxon>Bacteria</taxon>
        <taxon>Pseudomonadati</taxon>
        <taxon>Pseudomonadota</taxon>
        <taxon>Alphaproteobacteria</taxon>
        <taxon>Hyphomicrobiales</taxon>
        <taxon>Methylobacteriaceae</taxon>
        <taxon>Methylobacterium</taxon>
    </lineage>
</organism>
<evidence type="ECO:0008006" key="4">
    <source>
        <dbReference type="Google" id="ProtNLM"/>
    </source>
</evidence>
<dbReference type="InterPro" id="IPR021252">
    <property type="entry name" value="DUF2794"/>
</dbReference>
<accession>A0ABQ4ST81</accession>
<comment type="caution">
    <text evidence="2">The sequence shown here is derived from an EMBL/GenBank/DDBJ whole genome shotgun (WGS) entry which is preliminary data.</text>
</comment>
<dbReference type="EMBL" id="BPQR01000027">
    <property type="protein sequence ID" value="GJE06312.1"/>
    <property type="molecule type" value="Genomic_DNA"/>
</dbReference>
<evidence type="ECO:0000313" key="2">
    <source>
        <dbReference type="EMBL" id="GJE06312.1"/>
    </source>
</evidence>
<keyword evidence="3" id="KW-1185">Reference proteome</keyword>
<feature type="region of interest" description="Disordered" evidence="1">
    <location>
        <begin position="1"/>
        <end position="35"/>
    </location>
</feature>
<feature type="compositionally biased region" description="Basic and acidic residues" evidence="1">
    <location>
        <begin position="1"/>
        <end position="11"/>
    </location>
</feature>
<protein>
    <recommendedName>
        <fullName evidence="4">DUF2794 domain-containing protein</fullName>
    </recommendedName>
</protein>
<proteinExistence type="predicted"/>
<dbReference type="Proteomes" id="UP001055102">
    <property type="component" value="Unassembled WGS sequence"/>
</dbReference>
<dbReference type="Pfam" id="PF10984">
    <property type="entry name" value="DUF2794"/>
    <property type="match status" value="1"/>
</dbReference>